<evidence type="ECO:0000313" key="2">
    <source>
        <dbReference type="EMBL" id="MEE6147743.1"/>
    </source>
</evidence>
<proteinExistence type="predicted"/>
<gene>
    <name evidence="2" type="ORF">VXJ25_07085</name>
</gene>
<reference evidence="2 3" key="1">
    <citation type="submission" date="2024-01" db="EMBL/GenBank/DDBJ databases">
        <title>Description of Olsenella sp. nov., isolated from pig feces.</title>
        <authorList>
            <person name="Chang Y.-H."/>
        </authorList>
    </citation>
    <scope>NUCLEOTIDE SEQUENCE [LARGE SCALE GENOMIC DNA]</scope>
    <source>
        <strain evidence="2 3">YH-ols2223</strain>
    </source>
</reference>
<evidence type="ECO:0000256" key="1">
    <source>
        <dbReference type="SAM" id="MobiDB-lite"/>
    </source>
</evidence>
<organism evidence="2 3">
    <name type="scientific">Olsenella absiana</name>
    <dbReference type="NCBI Taxonomy" id="3115222"/>
    <lineage>
        <taxon>Bacteria</taxon>
        <taxon>Bacillati</taxon>
        <taxon>Actinomycetota</taxon>
        <taxon>Coriobacteriia</taxon>
        <taxon>Coriobacteriales</taxon>
        <taxon>Atopobiaceae</taxon>
        <taxon>Olsenella</taxon>
    </lineage>
</organism>
<accession>A0ABU7RAW7</accession>
<dbReference type="Proteomes" id="UP001332931">
    <property type="component" value="Unassembled WGS sequence"/>
</dbReference>
<feature type="compositionally biased region" description="Low complexity" evidence="1">
    <location>
        <begin position="153"/>
        <end position="188"/>
    </location>
</feature>
<feature type="region of interest" description="Disordered" evidence="1">
    <location>
        <begin position="147"/>
        <end position="188"/>
    </location>
</feature>
<dbReference type="Gene3D" id="3.40.630.30">
    <property type="match status" value="1"/>
</dbReference>
<keyword evidence="3" id="KW-1185">Reference proteome</keyword>
<dbReference type="RefSeq" id="WP_330958511.1">
    <property type="nucleotide sequence ID" value="NZ_JAZGJQ010000007.1"/>
</dbReference>
<comment type="caution">
    <text evidence="2">The sequence shown here is derived from an EMBL/GenBank/DDBJ whole genome shotgun (WGS) entry which is preliminary data.</text>
</comment>
<evidence type="ECO:0000313" key="3">
    <source>
        <dbReference type="Proteomes" id="UP001332931"/>
    </source>
</evidence>
<evidence type="ECO:0008006" key="4">
    <source>
        <dbReference type="Google" id="ProtNLM"/>
    </source>
</evidence>
<protein>
    <recommendedName>
        <fullName evidence="4">GNAT family N-acetyltransferase</fullName>
    </recommendedName>
</protein>
<name>A0ABU7RAW7_9ACTN</name>
<sequence>MEEKLWDEFVTYVNLYYAIQQACMTQERRPEGAPAGLEELCSEANPFLWDAASSADPELYQDFSRRFEERFDGGYSTSADGLDFCRDWLRSLEGGRYGSGLVSSFDSVVTDPSVWDESYPPISEQVNNRMVMNELSPQDVPGEFAYGAGPVSAPTAAGRPAKGPAPRPASATGPASGPSACAMPSADADASFADPSFEEFASRQATLADVPAVAAMLAGTQGLHRSDLERYLTRNMQQGALAQQVAEVDGRVVSTAGVLFVEVIPSAENPSGMVGLVVGVSSLPGYEATLPTLLEDIELKASGRGVSRLFLYDQGERATDACLDYGFESEGDLLSLLV</sequence>
<dbReference type="EMBL" id="JAZGJQ010000007">
    <property type="protein sequence ID" value="MEE6147743.1"/>
    <property type="molecule type" value="Genomic_DNA"/>
</dbReference>